<organism evidence="1 2">
    <name type="scientific">Phenylobacterium koreense</name>
    <dbReference type="NCBI Taxonomy" id="266125"/>
    <lineage>
        <taxon>Bacteria</taxon>
        <taxon>Pseudomonadati</taxon>
        <taxon>Pseudomonadota</taxon>
        <taxon>Alphaproteobacteria</taxon>
        <taxon>Caulobacterales</taxon>
        <taxon>Caulobacteraceae</taxon>
        <taxon>Phenylobacterium</taxon>
    </lineage>
</organism>
<reference evidence="1 2" key="1">
    <citation type="submission" date="2024-06" db="EMBL/GenBank/DDBJ databases">
        <title>Genomic Encyclopedia of Type Strains, Phase IV (KMG-IV): sequencing the most valuable type-strain genomes for metagenomic binning, comparative biology and taxonomic classification.</title>
        <authorList>
            <person name="Goeker M."/>
        </authorList>
    </citation>
    <scope>NUCLEOTIDE SEQUENCE [LARGE SCALE GENOMIC DNA]</scope>
    <source>
        <strain evidence="1 2">DSM 17809</strain>
    </source>
</reference>
<evidence type="ECO:0008006" key="3">
    <source>
        <dbReference type="Google" id="ProtNLM"/>
    </source>
</evidence>
<evidence type="ECO:0000313" key="2">
    <source>
        <dbReference type="Proteomes" id="UP001549110"/>
    </source>
</evidence>
<evidence type="ECO:0000313" key="1">
    <source>
        <dbReference type="EMBL" id="MET3528141.1"/>
    </source>
</evidence>
<dbReference type="InterPro" id="IPR018763">
    <property type="entry name" value="DUF2334"/>
</dbReference>
<dbReference type="EMBL" id="JBEPLU010000003">
    <property type="protein sequence ID" value="MET3528141.1"/>
    <property type="molecule type" value="Genomic_DNA"/>
</dbReference>
<protein>
    <recommendedName>
        <fullName evidence="3">Polysaccharide deacetylase</fullName>
    </recommendedName>
</protein>
<dbReference type="Gene3D" id="3.20.20.370">
    <property type="entry name" value="Glycoside hydrolase/deacetylase"/>
    <property type="match status" value="1"/>
</dbReference>
<sequence length="271" mass="29939">MLKENHTRIFLRDDDVGALTPALTGFMDIFAQRNLPVSYQIIPAALTEDCAEHLKFRRERAAGLFEFCQHGLTHEMTVGGRRVFYEFGPERSYQEQLEIIQAGQAILRERLAAHFNSSIFTPPQHKYDYNTLVALKASGVRVLSASSYASRGHRIVYGVGGLLGRTRLGRSGISYHGRTRRDVGLAELSIAVPVDNGSVRMKTAGAVLAAIGLARRRMSVVGLMFHHNAYPEREDRLFLAELADGLGSLHDVSFHLLGDIAREHAPSGVSA</sequence>
<accession>A0ABV2ENH1</accession>
<proteinExistence type="predicted"/>
<keyword evidence="2" id="KW-1185">Reference proteome</keyword>
<name>A0ABV2ENH1_9CAUL</name>
<dbReference type="Pfam" id="PF10096">
    <property type="entry name" value="DUF2334"/>
    <property type="match status" value="1"/>
</dbReference>
<dbReference type="RefSeq" id="WP_354298128.1">
    <property type="nucleotide sequence ID" value="NZ_JBEPLU010000003.1"/>
</dbReference>
<comment type="caution">
    <text evidence="1">The sequence shown here is derived from an EMBL/GenBank/DDBJ whole genome shotgun (WGS) entry which is preliminary data.</text>
</comment>
<gene>
    <name evidence="1" type="ORF">ABID41_003280</name>
</gene>
<dbReference type="InterPro" id="IPR011330">
    <property type="entry name" value="Glyco_hydro/deAcase_b/a-brl"/>
</dbReference>
<dbReference type="Proteomes" id="UP001549110">
    <property type="component" value="Unassembled WGS sequence"/>
</dbReference>
<dbReference type="SUPFAM" id="SSF88713">
    <property type="entry name" value="Glycoside hydrolase/deacetylase"/>
    <property type="match status" value="1"/>
</dbReference>